<gene>
    <name evidence="5" type="primary">maf</name>
    <name evidence="5" type="ORF">E5162_05770</name>
</gene>
<name>A0A4S2HG24_9PROT</name>
<dbReference type="PIRSF" id="PIRSF006305">
    <property type="entry name" value="Maf"/>
    <property type="match status" value="1"/>
</dbReference>
<evidence type="ECO:0000313" key="5">
    <source>
        <dbReference type="EMBL" id="TGY94771.1"/>
    </source>
</evidence>
<comment type="subcellular location">
    <subcellularLocation>
        <location evidence="4">Cytoplasm</location>
    </subcellularLocation>
</comment>
<dbReference type="SUPFAM" id="SSF52972">
    <property type="entry name" value="ITPase-like"/>
    <property type="match status" value="1"/>
</dbReference>
<dbReference type="GO" id="GO:0009117">
    <property type="term" value="P:nucleotide metabolic process"/>
    <property type="evidence" value="ECO:0007669"/>
    <property type="project" value="UniProtKB-KW"/>
</dbReference>
<dbReference type="PANTHER" id="PTHR43213">
    <property type="entry name" value="BIFUNCTIONAL DTTP/UTP PYROPHOSPHATASE/METHYLTRANSFERASE PROTEIN-RELATED"/>
    <property type="match status" value="1"/>
</dbReference>
<reference evidence="5 6" key="1">
    <citation type="journal article" date="2013" name="Int. J. Syst. Evol. Microbiol.">
        <title>Marinicauda pacifica gen. nov., sp. nov., a prosthecate alphaproteobacterium of the family Hyphomonadaceae isolated from deep seawater.</title>
        <authorList>
            <person name="Zhang X.Y."/>
            <person name="Li G.W."/>
            <person name="Wang C.S."/>
            <person name="Zhang Y.J."/>
            <person name="Xu X.W."/>
            <person name="Li H."/>
            <person name="Liu A."/>
            <person name="Liu C."/>
            <person name="Xie B.B."/>
            <person name="Qin Q.L."/>
            <person name="Xu Z."/>
            <person name="Chen X.L."/>
            <person name="Zhou B.C."/>
            <person name="Zhang Y.Z."/>
        </authorList>
    </citation>
    <scope>NUCLEOTIDE SEQUENCE [LARGE SCALE GENOMIC DNA]</scope>
    <source>
        <strain evidence="5 6">P-1 km-3</strain>
    </source>
</reference>
<comment type="catalytic activity">
    <reaction evidence="4">
        <text>dTTP + H2O = dTMP + diphosphate + H(+)</text>
        <dbReference type="Rhea" id="RHEA:28534"/>
        <dbReference type="ChEBI" id="CHEBI:15377"/>
        <dbReference type="ChEBI" id="CHEBI:15378"/>
        <dbReference type="ChEBI" id="CHEBI:33019"/>
        <dbReference type="ChEBI" id="CHEBI:37568"/>
        <dbReference type="ChEBI" id="CHEBI:63528"/>
        <dbReference type="EC" id="3.6.1.9"/>
    </reaction>
</comment>
<dbReference type="OrthoDB" id="9807767at2"/>
<evidence type="ECO:0000313" key="6">
    <source>
        <dbReference type="Proteomes" id="UP000305451"/>
    </source>
</evidence>
<dbReference type="Pfam" id="PF02545">
    <property type="entry name" value="Maf"/>
    <property type="match status" value="1"/>
</dbReference>
<comment type="cofactor">
    <cofactor evidence="1 4">
        <name>a divalent metal cation</name>
        <dbReference type="ChEBI" id="CHEBI:60240"/>
    </cofactor>
</comment>
<keyword evidence="4" id="KW-0963">Cytoplasm</keyword>
<dbReference type="EMBL" id="SRXV01000001">
    <property type="protein sequence ID" value="TGY94771.1"/>
    <property type="molecule type" value="Genomic_DNA"/>
</dbReference>
<dbReference type="EC" id="3.6.1.9" evidence="4"/>
<comment type="caution">
    <text evidence="5">The sequence shown here is derived from an EMBL/GenBank/DDBJ whole genome shotgun (WGS) entry which is preliminary data.</text>
</comment>
<feature type="site" description="Important for substrate specificity" evidence="4">
    <location>
        <position position="88"/>
    </location>
</feature>
<protein>
    <recommendedName>
        <fullName evidence="4">dTTP/UTP pyrophosphatase</fullName>
        <shortName evidence="4">dTTPase/UTPase</shortName>
        <ecNumber evidence="4">3.6.1.9</ecNumber>
    </recommendedName>
    <alternativeName>
        <fullName evidence="4">Nucleoside triphosphate pyrophosphatase</fullName>
    </alternativeName>
    <alternativeName>
        <fullName evidence="4">Nucleotide pyrophosphatase</fullName>
        <shortName evidence="4">Nucleotide PPase</shortName>
    </alternativeName>
</protein>
<comment type="similarity">
    <text evidence="4">Belongs to the Maf family. YhdE subfamily.</text>
</comment>
<keyword evidence="2 4" id="KW-0378">Hydrolase</keyword>
<accession>A0A4S2HG24</accession>
<dbReference type="InterPro" id="IPR003697">
    <property type="entry name" value="Maf-like"/>
</dbReference>
<dbReference type="RefSeq" id="WP_135943968.1">
    <property type="nucleotide sequence ID" value="NZ_BMEI01000001.1"/>
</dbReference>
<feature type="site" description="Important for substrate specificity" evidence="4">
    <location>
        <position position="31"/>
    </location>
</feature>
<dbReference type="GO" id="GO:0036221">
    <property type="term" value="F:UTP diphosphatase activity"/>
    <property type="evidence" value="ECO:0007669"/>
    <property type="project" value="RHEA"/>
</dbReference>
<keyword evidence="3 4" id="KW-0546">Nucleotide metabolism</keyword>
<feature type="active site" description="Proton acceptor" evidence="4">
    <location>
        <position position="87"/>
    </location>
</feature>
<organism evidence="5 6">
    <name type="scientific">Marinicauda pacifica</name>
    <dbReference type="NCBI Taxonomy" id="1133559"/>
    <lineage>
        <taxon>Bacteria</taxon>
        <taxon>Pseudomonadati</taxon>
        <taxon>Pseudomonadota</taxon>
        <taxon>Alphaproteobacteria</taxon>
        <taxon>Maricaulales</taxon>
        <taxon>Maricaulaceae</taxon>
        <taxon>Marinicauda</taxon>
    </lineage>
</organism>
<keyword evidence="6" id="KW-1185">Reference proteome</keyword>
<dbReference type="NCBIfam" id="TIGR00172">
    <property type="entry name" value="maf"/>
    <property type="match status" value="1"/>
</dbReference>
<comment type="caution">
    <text evidence="4">Lacks conserved residue(s) required for the propagation of feature annotation.</text>
</comment>
<dbReference type="InterPro" id="IPR029001">
    <property type="entry name" value="ITPase-like_fam"/>
</dbReference>
<dbReference type="PANTHER" id="PTHR43213:SF5">
    <property type="entry name" value="BIFUNCTIONAL DTTP_UTP PYROPHOSPHATASE_METHYLTRANSFERASE PROTEIN-RELATED"/>
    <property type="match status" value="1"/>
</dbReference>
<dbReference type="GO" id="GO:0036218">
    <property type="term" value="F:dTTP diphosphatase activity"/>
    <property type="evidence" value="ECO:0007669"/>
    <property type="project" value="RHEA"/>
</dbReference>
<comment type="function">
    <text evidence="4">Nucleoside triphosphate pyrophosphatase that hydrolyzes dTTP and UTP. May have a dual role in cell division arrest and in preventing the incorporation of modified nucleotides into cellular nucleic acids.</text>
</comment>
<dbReference type="Proteomes" id="UP000305451">
    <property type="component" value="Unassembled WGS sequence"/>
</dbReference>
<feature type="site" description="Important for substrate specificity" evidence="4">
    <location>
        <position position="171"/>
    </location>
</feature>
<dbReference type="AlphaFoldDB" id="A0A4S2HG24"/>
<dbReference type="CDD" id="cd00555">
    <property type="entry name" value="Maf"/>
    <property type="match status" value="1"/>
</dbReference>
<dbReference type="HAMAP" id="MF_00528">
    <property type="entry name" value="Maf"/>
    <property type="match status" value="1"/>
</dbReference>
<evidence type="ECO:0000256" key="2">
    <source>
        <dbReference type="ARBA" id="ARBA00022801"/>
    </source>
</evidence>
<sequence length="207" mass="22128">MTQAPVTEAKSASGDGARVRPRLILASASPRRQELLVQIGFAPDAIHPTDIDESERPGETPRALALRLAVSKLAAADHPGCYVLASDTVVGVGRRILPKTETEAEARACLALMSGRNHRVFTGVAVRAPDGREAHRVAETRVALKRLHPDEIDEYIASGEWQGKAGGYAIQGRAGAFIENLIGSYTGVVGLPVYETRLLLTGLGYRP</sequence>
<evidence type="ECO:0000256" key="3">
    <source>
        <dbReference type="ARBA" id="ARBA00023080"/>
    </source>
</evidence>
<evidence type="ECO:0000256" key="1">
    <source>
        <dbReference type="ARBA" id="ARBA00001968"/>
    </source>
</evidence>
<comment type="catalytic activity">
    <reaction evidence="4">
        <text>UTP + H2O = UMP + diphosphate + H(+)</text>
        <dbReference type="Rhea" id="RHEA:29395"/>
        <dbReference type="ChEBI" id="CHEBI:15377"/>
        <dbReference type="ChEBI" id="CHEBI:15378"/>
        <dbReference type="ChEBI" id="CHEBI:33019"/>
        <dbReference type="ChEBI" id="CHEBI:46398"/>
        <dbReference type="ChEBI" id="CHEBI:57865"/>
        <dbReference type="EC" id="3.6.1.9"/>
    </reaction>
</comment>
<proteinExistence type="inferred from homology"/>
<dbReference type="GO" id="GO:0005737">
    <property type="term" value="C:cytoplasm"/>
    <property type="evidence" value="ECO:0007669"/>
    <property type="project" value="UniProtKB-SubCell"/>
</dbReference>
<evidence type="ECO:0000256" key="4">
    <source>
        <dbReference type="HAMAP-Rule" id="MF_00528"/>
    </source>
</evidence>
<dbReference type="Gene3D" id="3.90.950.10">
    <property type="match status" value="1"/>
</dbReference>